<dbReference type="VEuPathDB" id="FungiDB:CLCR_10250"/>
<evidence type="ECO:0000313" key="2">
    <source>
        <dbReference type="Proteomes" id="UP000094526"/>
    </source>
</evidence>
<gene>
    <name evidence="1" type="ORF">CLCR_10250</name>
</gene>
<dbReference type="Proteomes" id="UP000094526">
    <property type="component" value="Unassembled WGS sequence"/>
</dbReference>
<sequence length="441" mass="49501">MALTTPIHSWIHLDSQPNAKGHSSTKSQVFRHVAAHRKLKRQQRTLKLRASALNVLKTLQVACKDHPCVDKHLCGSDDPFDTLPIPVTPEISDLLYFNRTHLSPALSVSKIPLPPSSAYLQDELAVHGYLARIAAVKWRCCADEKAFNLMLQMKAEAMQLLRLSLPQADPTRLPRAVMALMFTENWCRNIDSALVHVRLLETINTNYGLHIEDLINVLHSDVQRAALTMEPAMFAMHEKSWDILEAEFALPTDARWDKDFLSARHPILTEMGQALAALDIIQRAEALQSHRQAATIKCLHVMGLLLDHYHLSSDITEQCTALAALYRIRREANMERISVCGITVFDAGRVIIPRLKELLLAASDDPRDLRLWTCWVGMMSGDSWFCEELDKQLRKGGIGNSSELSTIIASVEGRQLPQQLALLVKHAPKGQNIESCGRPHI</sequence>
<accession>A0A1C1CVA8</accession>
<protein>
    <submittedName>
        <fullName evidence="1">Uncharacterized protein</fullName>
    </submittedName>
</protein>
<dbReference type="EMBL" id="LGRB01000008">
    <property type="protein sequence ID" value="OCT52410.1"/>
    <property type="molecule type" value="Genomic_DNA"/>
</dbReference>
<dbReference type="AlphaFoldDB" id="A0A1C1CVA8"/>
<proteinExistence type="predicted"/>
<organism evidence="1 2">
    <name type="scientific">Cladophialophora carrionii</name>
    <dbReference type="NCBI Taxonomy" id="86049"/>
    <lineage>
        <taxon>Eukaryota</taxon>
        <taxon>Fungi</taxon>
        <taxon>Dikarya</taxon>
        <taxon>Ascomycota</taxon>
        <taxon>Pezizomycotina</taxon>
        <taxon>Eurotiomycetes</taxon>
        <taxon>Chaetothyriomycetidae</taxon>
        <taxon>Chaetothyriales</taxon>
        <taxon>Herpotrichiellaceae</taxon>
        <taxon>Cladophialophora</taxon>
    </lineage>
</organism>
<dbReference type="VEuPathDB" id="FungiDB:G647_03811"/>
<evidence type="ECO:0000313" key="1">
    <source>
        <dbReference type="EMBL" id="OCT52410.1"/>
    </source>
</evidence>
<comment type="caution">
    <text evidence="1">The sequence shown here is derived from an EMBL/GenBank/DDBJ whole genome shotgun (WGS) entry which is preliminary data.</text>
</comment>
<name>A0A1C1CVA8_9EURO</name>
<keyword evidence="2" id="KW-1185">Reference proteome</keyword>
<reference evidence="2" key="1">
    <citation type="submission" date="2015-07" db="EMBL/GenBank/DDBJ databases">
        <authorList>
            <person name="Teixeira M.M."/>
            <person name="Souza R.C."/>
            <person name="Almeida L.G."/>
            <person name="Vicente V.A."/>
            <person name="de Hoog S."/>
            <person name="Bocca A.L."/>
            <person name="de Almeida S.R."/>
            <person name="Vasconcelos A.T."/>
            <person name="Felipe M.S."/>
        </authorList>
    </citation>
    <scope>NUCLEOTIDE SEQUENCE [LARGE SCALE GENOMIC DNA]</scope>
    <source>
        <strain evidence="2">KSF</strain>
    </source>
</reference>
<dbReference type="OrthoDB" id="4133358at2759"/>